<comment type="caution">
    <text evidence="1">The sequence shown here is derived from an EMBL/GenBank/DDBJ whole genome shotgun (WGS) entry which is preliminary data.</text>
</comment>
<evidence type="ECO:0008006" key="2">
    <source>
        <dbReference type="Google" id="ProtNLM"/>
    </source>
</evidence>
<gene>
    <name evidence="1" type="ORF">LCGC14_1105660</name>
</gene>
<dbReference type="EMBL" id="LAZR01005014">
    <property type="protein sequence ID" value="KKN03638.1"/>
    <property type="molecule type" value="Genomic_DNA"/>
</dbReference>
<protein>
    <recommendedName>
        <fullName evidence="2">DUF669 domain-containing protein</fullName>
    </recommendedName>
</protein>
<dbReference type="AlphaFoldDB" id="A0A0F9QEG3"/>
<accession>A0A0F9QEG3</accession>
<proteinExistence type="predicted"/>
<organism evidence="1">
    <name type="scientific">marine sediment metagenome</name>
    <dbReference type="NCBI Taxonomy" id="412755"/>
    <lineage>
        <taxon>unclassified sequences</taxon>
        <taxon>metagenomes</taxon>
        <taxon>ecological metagenomes</taxon>
    </lineage>
</organism>
<name>A0A0F9QEG3_9ZZZZ</name>
<sequence>MSEELSSIVEFSIDLNDQEAPDPLPVGVYTGIIRKAEVRESQRGTRYGAVSFHIGADQYPADFTDGPEDGLTLIYRRVGLEDNPQSRFGTKRFMESIGAALSKKVDVNEWVGMEAALDVIHDTYEGVTRAVVERVRAI</sequence>
<evidence type="ECO:0000313" key="1">
    <source>
        <dbReference type="EMBL" id="KKN03638.1"/>
    </source>
</evidence>
<reference evidence="1" key="1">
    <citation type="journal article" date="2015" name="Nature">
        <title>Complex archaea that bridge the gap between prokaryotes and eukaryotes.</title>
        <authorList>
            <person name="Spang A."/>
            <person name="Saw J.H."/>
            <person name="Jorgensen S.L."/>
            <person name="Zaremba-Niedzwiedzka K."/>
            <person name="Martijn J."/>
            <person name="Lind A.E."/>
            <person name="van Eijk R."/>
            <person name="Schleper C."/>
            <person name="Guy L."/>
            <person name="Ettema T.J."/>
        </authorList>
    </citation>
    <scope>NUCLEOTIDE SEQUENCE</scope>
</reference>